<dbReference type="EMBL" id="CP041235">
    <property type="protein sequence ID" value="QOP44759.1"/>
    <property type="molecule type" value="Genomic_DNA"/>
</dbReference>
<reference evidence="5 6" key="1">
    <citation type="submission" date="2019-06" db="EMBL/GenBank/DDBJ databases">
        <title>Sulfurimonas gotlandica sp. nov., a chemoautotrophic and psychrotolerant epsilonproteobacterium isolated from a pelagic redoxcline, and an emended description of the genus Sulfurimonas.</title>
        <authorList>
            <person name="Wang S."/>
            <person name="Jiang L."/>
            <person name="Shao Z."/>
        </authorList>
    </citation>
    <scope>NUCLEOTIDE SEQUENCE [LARGE SCALE GENOMIC DNA]</scope>
    <source>
        <strain evidence="5 6">S2-6</strain>
    </source>
</reference>
<evidence type="ECO:0000256" key="2">
    <source>
        <dbReference type="PROSITE-ProRule" id="PRU00284"/>
    </source>
</evidence>
<feature type="domain" description="Methyl-accepting transducer" evidence="4">
    <location>
        <begin position="31"/>
        <end position="288"/>
    </location>
</feature>
<evidence type="ECO:0000259" key="4">
    <source>
        <dbReference type="PROSITE" id="PS50111"/>
    </source>
</evidence>
<dbReference type="PANTHER" id="PTHR32089:SF114">
    <property type="entry name" value="METHYL-ACCEPTING CHEMOTAXIS PROTEIN MCPB"/>
    <property type="match status" value="1"/>
</dbReference>
<accession>A0A7M1B4U7</accession>
<keyword evidence="6" id="KW-1185">Reference proteome</keyword>
<feature type="coiled-coil region" evidence="3">
    <location>
        <begin position="60"/>
        <end position="108"/>
    </location>
</feature>
<keyword evidence="3" id="KW-0175">Coiled coil</keyword>
<evidence type="ECO:0000256" key="3">
    <source>
        <dbReference type="SAM" id="Coils"/>
    </source>
</evidence>
<dbReference type="GO" id="GO:0007165">
    <property type="term" value="P:signal transduction"/>
    <property type="evidence" value="ECO:0007669"/>
    <property type="project" value="UniProtKB-KW"/>
</dbReference>
<dbReference type="SUPFAM" id="SSF58104">
    <property type="entry name" value="Methyl-accepting chemotaxis protein (MCP) signaling domain"/>
    <property type="match status" value="1"/>
</dbReference>
<keyword evidence="1 2" id="KW-0807">Transducer</keyword>
<protein>
    <recommendedName>
        <fullName evidence="4">Methyl-accepting transducer domain-containing protein</fullName>
    </recommendedName>
</protein>
<proteinExistence type="predicted"/>
<dbReference type="Pfam" id="PF00015">
    <property type="entry name" value="MCPsignal"/>
    <property type="match status" value="1"/>
</dbReference>
<dbReference type="Gene3D" id="1.10.287.950">
    <property type="entry name" value="Methyl-accepting chemotaxis protein"/>
    <property type="match status" value="1"/>
</dbReference>
<sequence length="303" mass="32785">MQGNDEVSIIAQNLSRVMSQLRDLLSEVKVTSEENASISQELSQRAISVGKNVESSVAIVKETTSNAKEIQNEIATAITEAQESKNDIINANENLETAKNNIISLASKIQTTAESESDLAQNMETLSHDASEVKNVLTIISDIADQTNLLALNAAIEAARAGEHGRGFAVVADEVRKLAERTQKTLSEINATINVVVQSIVDASNKMISNSDEIQELVTIAQDVEERINSTVTTVNKAVDASDRTVKDFEDTGRNVGEIVGKVEEINEISSTNAHSVEEIAAAAEHLNVMTDELHMKLTTFKI</sequence>
<evidence type="ECO:0000313" key="5">
    <source>
        <dbReference type="EMBL" id="QOP44759.1"/>
    </source>
</evidence>
<dbReference type="KEGG" id="ssei:FJR45_11375"/>
<dbReference type="SMART" id="SM00283">
    <property type="entry name" value="MA"/>
    <property type="match status" value="1"/>
</dbReference>
<gene>
    <name evidence="5" type="ORF">FJR45_11375</name>
</gene>
<dbReference type="PROSITE" id="PS50111">
    <property type="entry name" value="CHEMOTAXIS_TRANSDUC_2"/>
    <property type="match status" value="1"/>
</dbReference>
<dbReference type="Proteomes" id="UP000593719">
    <property type="component" value="Chromosome"/>
</dbReference>
<dbReference type="InterPro" id="IPR004089">
    <property type="entry name" value="MCPsignal_dom"/>
</dbReference>
<organism evidence="5 6">
    <name type="scientific">Sulfurimonas sediminis</name>
    <dbReference type="NCBI Taxonomy" id="2590020"/>
    <lineage>
        <taxon>Bacteria</taxon>
        <taxon>Pseudomonadati</taxon>
        <taxon>Campylobacterota</taxon>
        <taxon>Epsilonproteobacteria</taxon>
        <taxon>Campylobacterales</taxon>
        <taxon>Sulfurimonadaceae</taxon>
        <taxon>Sulfurimonas</taxon>
    </lineage>
</organism>
<dbReference type="PANTHER" id="PTHR32089">
    <property type="entry name" value="METHYL-ACCEPTING CHEMOTAXIS PROTEIN MCPB"/>
    <property type="match status" value="1"/>
</dbReference>
<name>A0A7M1B4U7_9BACT</name>
<dbReference type="GO" id="GO:0016020">
    <property type="term" value="C:membrane"/>
    <property type="evidence" value="ECO:0007669"/>
    <property type="project" value="InterPro"/>
</dbReference>
<dbReference type="AlphaFoldDB" id="A0A7M1B4U7"/>
<evidence type="ECO:0000256" key="1">
    <source>
        <dbReference type="ARBA" id="ARBA00023224"/>
    </source>
</evidence>
<evidence type="ECO:0000313" key="6">
    <source>
        <dbReference type="Proteomes" id="UP000593719"/>
    </source>
</evidence>